<keyword evidence="1" id="KW-0808">Transferase</keyword>
<name>A0AC61N2J6_9FIRM</name>
<dbReference type="EMBL" id="CP066744">
    <property type="protein sequence ID" value="QQK07793.1"/>
    <property type="molecule type" value="Genomic_DNA"/>
</dbReference>
<sequence>MDKYIDLAEDNILKTYNRFPVVFKKGEDVYLYDNKDKKYLDFLSGIGVIGLGYSNKKFTDSIKEQVENLLHTSNLFYTEEIGTAASKIIEVSKMSKVFFTNSGAEAIEGALKVAKKFAYEKNGKDDYEIIAFKNSFHGRTIGALSVTGNDSYREPFYPLLPGVKFAEINNISSVKELINTKTAAIIIEPIQGEGGLTVADDDFLKELESICNEKNILLILDEIQCGVGRTGSFYRYLEIGIKPDIVTTAKAIGNGIPVGAFLLNEKAAKDSLKPGDHGTTYGGNPLAGKAISTVIDIFKEDEILKKVKSTSLYFEEKLDELVNKYDFILEKKGIGLMRGLKLSSDKKVGDIVKNCLNNGLVIGTAEGNVLRFLPPLIIDNNNIDEMIGKLEKSF</sequence>
<organism evidence="1 2">
    <name type="scientific">Miniphocaeibacter halophilus</name>
    <dbReference type="NCBI Taxonomy" id="2931922"/>
    <lineage>
        <taxon>Bacteria</taxon>
        <taxon>Bacillati</taxon>
        <taxon>Bacillota</taxon>
        <taxon>Tissierellia</taxon>
        <taxon>Tissierellales</taxon>
        <taxon>Peptoniphilaceae</taxon>
        <taxon>Miniphocaeibacter</taxon>
    </lineage>
</organism>
<evidence type="ECO:0000313" key="2">
    <source>
        <dbReference type="Proteomes" id="UP000595814"/>
    </source>
</evidence>
<gene>
    <name evidence="1" type="ORF">JFY71_11005</name>
</gene>
<evidence type="ECO:0000313" key="1">
    <source>
        <dbReference type="EMBL" id="QQK07793.1"/>
    </source>
</evidence>
<dbReference type="Proteomes" id="UP000595814">
    <property type="component" value="Chromosome"/>
</dbReference>
<keyword evidence="2" id="KW-1185">Reference proteome</keyword>
<keyword evidence="1" id="KW-0032">Aminotransferase</keyword>
<accession>A0AC61N2J6</accession>
<protein>
    <submittedName>
        <fullName evidence="1">Aspartate aminotransferase family protein</fullName>
    </submittedName>
</protein>
<proteinExistence type="predicted"/>
<reference evidence="1 2" key="1">
    <citation type="journal article" date="2022" name="Int. J. Syst. Evol. Microbiol.">
        <title>Miniphocaeibacter halophilus sp. nov., an ammonium-tolerant acetate-producing bacterium isolated from a biogas system.</title>
        <authorList>
            <person name="Schnurer A."/>
            <person name="Singh A."/>
            <person name="Bi S."/>
            <person name="Qiao W."/>
            <person name="Westerholm M."/>
        </authorList>
    </citation>
    <scope>NUCLEOTIDE SEQUENCE [LARGE SCALE GENOMIC DNA]</scope>
    <source>
        <strain evidence="1 2">AMB_01</strain>
    </source>
</reference>